<name>A0A086PBM2_SPHHM</name>
<proteinExistence type="predicted"/>
<evidence type="ECO:0000313" key="3">
    <source>
        <dbReference type="Proteomes" id="UP000024284"/>
    </source>
</evidence>
<dbReference type="RefSeq" id="WP_231567954.1">
    <property type="nucleotide sequence ID" value="NZ_BCZD01000038.1"/>
</dbReference>
<sequence length="111" mass="12891">MNGYQHLGLDERRQIYQLAATARSVQQIAVALERHRSTIYREIKRNRHLDEEPIFRGHFPPPHKQWRDRCRVRGHKIALTCGDDLAPKQSCAADRAIILATLLRKPESTRA</sequence>
<comment type="caution">
    <text evidence="2">The sequence shown here is derived from an EMBL/GenBank/DDBJ whole genome shotgun (WGS) entry which is preliminary data.</text>
</comment>
<dbReference type="eggNOG" id="COG2826">
    <property type="taxonomic scope" value="Bacteria"/>
</dbReference>
<evidence type="ECO:0000313" key="2">
    <source>
        <dbReference type="EMBL" id="KFG90790.1"/>
    </source>
</evidence>
<dbReference type="Pfam" id="PF13936">
    <property type="entry name" value="HTH_38"/>
    <property type="match status" value="1"/>
</dbReference>
<organism evidence="2 3">
    <name type="scientific">Sphingobium herbicidovorans (strain ATCC 700291 / DSM 11019 / CCUG 56400 / KCTC 2939 / LMG 18315 / NBRC 16415 / MH)</name>
    <name type="common">Sphingomonas herbicidovorans</name>
    <dbReference type="NCBI Taxonomy" id="1219045"/>
    <lineage>
        <taxon>Bacteria</taxon>
        <taxon>Pseudomonadati</taxon>
        <taxon>Pseudomonadota</taxon>
        <taxon>Alphaproteobacteria</taxon>
        <taxon>Sphingomonadales</taxon>
        <taxon>Sphingomonadaceae</taxon>
        <taxon>Sphingobium</taxon>
    </lineage>
</organism>
<dbReference type="STRING" id="76947.GCA_002080435_04027"/>
<dbReference type="InterPro" id="IPR025246">
    <property type="entry name" value="IS30-like_HTH"/>
</dbReference>
<gene>
    <name evidence="2" type="ORF">BV98_001321</name>
</gene>
<accession>A0A086PBM2</accession>
<feature type="domain" description="Transposase IS30-like HTH" evidence="1">
    <location>
        <begin position="4"/>
        <end position="46"/>
    </location>
</feature>
<protein>
    <submittedName>
        <fullName evidence="2">IS30 family, transposase</fullName>
    </submittedName>
</protein>
<dbReference type="AlphaFoldDB" id="A0A086PBM2"/>
<evidence type="ECO:0000259" key="1">
    <source>
        <dbReference type="Pfam" id="PF13936"/>
    </source>
</evidence>
<dbReference type="EMBL" id="JFZA02000010">
    <property type="protein sequence ID" value="KFG90790.1"/>
    <property type="molecule type" value="Genomic_DNA"/>
</dbReference>
<keyword evidence="3" id="KW-1185">Reference proteome</keyword>
<reference evidence="2" key="1">
    <citation type="submission" date="2014-08" db="EMBL/GenBank/DDBJ databases">
        <title>Draft genome sequences of Sphingobium herbicidovorans.</title>
        <authorList>
            <person name="Gan H.M."/>
            <person name="Gan H.Y."/>
            <person name="Savka M.A."/>
        </authorList>
    </citation>
    <scope>NUCLEOTIDE SEQUENCE [LARGE SCALE GENOMIC DNA]</scope>
    <source>
        <strain evidence="2">NBRC 16415</strain>
    </source>
</reference>
<dbReference type="Proteomes" id="UP000024284">
    <property type="component" value="Unassembled WGS sequence"/>
</dbReference>